<keyword evidence="3" id="KW-1185">Reference proteome</keyword>
<reference evidence="2" key="2">
    <citation type="submission" date="2020-09" db="EMBL/GenBank/DDBJ databases">
        <authorList>
            <person name="Sun Q."/>
            <person name="Ohkuma M."/>
        </authorList>
    </citation>
    <scope>NUCLEOTIDE SEQUENCE</scope>
    <source>
        <strain evidence="2">JCM 14359</strain>
    </source>
</reference>
<feature type="compositionally biased region" description="Basic and acidic residues" evidence="1">
    <location>
        <begin position="8"/>
        <end position="19"/>
    </location>
</feature>
<evidence type="ECO:0000313" key="2">
    <source>
        <dbReference type="EMBL" id="GGJ16842.1"/>
    </source>
</evidence>
<accession>A0A830ESB7</accession>
<dbReference type="AlphaFoldDB" id="A0A830ESB7"/>
<reference evidence="2" key="1">
    <citation type="journal article" date="2014" name="Int. J. Syst. Evol. Microbiol.">
        <title>Complete genome sequence of Corynebacterium casei LMG S-19264T (=DSM 44701T), isolated from a smear-ripened cheese.</title>
        <authorList>
            <consortium name="US DOE Joint Genome Institute (JGI-PGF)"/>
            <person name="Walter F."/>
            <person name="Albersmeier A."/>
            <person name="Kalinowski J."/>
            <person name="Ruckert C."/>
        </authorList>
    </citation>
    <scope>NUCLEOTIDE SEQUENCE</scope>
    <source>
        <strain evidence="2">JCM 14359</strain>
    </source>
</reference>
<evidence type="ECO:0000313" key="3">
    <source>
        <dbReference type="Proteomes" id="UP000653099"/>
    </source>
</evidence>
<feature type="region of interest" description="Disordered" evidence="1">
    <location>
        <begin position="1"/>
        <end position="56"/>
    </location>
</feature>
<name>A0A830ESB7_9EURY</name>
<proteinExistence type="predicted"/>
<sequence length="63" mass="6875">MSESDNVNEIREQKRKELLEQAGAASESDPDPAGAPGEPVHIGSQEEFAETTRDGVVLADFYR</sequence>
<dbReference type="RefSeq" id="WP_188788585.1">
    <property type="nucleotide sequence ID" value="NZ_BMOC01000029.1"/>
</dbReference>
<protein>
    <submittedName>
        <fullName evidence="2">Uncharacterized protein</fullName>
    </submittedName>
</protein>
<organism evidence="2 3">
    <name type="scientific">Halobellus salinus</name>
    <dbReference type="NCBI Taxonomy" id="931585"/>
    <lineage>
        <taxon>Archaea</taxon>
        <taxon>Methanobacteriati</taxon>
        <taxon>Methanobacteriota</taxon>
        <taxon>Stenosarchaea group</taxon>
        <taxon>Halobacteria</taxon>
        <taxon>Halobacteriales</taxon>
        <taxon>Haloferacaceae</taxon>
        <taxon>Halobellus</taxon>
    </lineage>
</organism>
<comment type="caution">
    <text evidence="2">The sequence shown here is derived from an EMBL/GenBank/DDBJ whole genome shotgun (WGS) entry which is preliminary data.</text>
</comment>
<dbReference type="Proteomes" id="UP000653099">
    <property type="component" value="Unassembled WGS sequence"/>
</dbReference>
<gene>
    <name evidence="2" type="ORF">GCM10008995_28440</name>
</gene>
<dbReference type="EMBL" id="BMOC01000029">
    <property type="protein sequence ID" value="GGJ16842.1"/>
    <property type="molecule type" value="Genomic_DNA"/>
</dbReference>
<evidence type="ECO:0000256" key="1">
    <source>
        <dbReference type="SAM" id="MobiDB-lite"/>
    </source>
</evidence>